<evidence type="ECO:0000256" key="3">
    <source>
        <dbReference type="ARBA" id="ARBA00022553"/>
    </source>
</evidence>
<reference evidence="16 17" key="1">
    <citation type="submission" date="2022-03" db="EMBL/GenBank/DDBJ databases">
        <authorList>
            <person name="Koch H."/>
        </authorList>
    </citation>
    <scope>NUCLEOTIDE SEQUENCE [LARGE SCALE GENOMIC DNA]</scope>
    <source>
        <strain evidence="16 17">G1</strain>
    </source>
</reference>
<keyword evidence="17" id="KW-1185">Reference proteome</keyword>
<dbReference type="EMBL" id="OW150024">
    <property type="protein sequence ID" value="CAH2030214.1"/>
    <property type="molecule type" value="Genomic_DNA"/>
</dbReference>
<proteinExistence type="inferred from homology"/>
<dbReference type="PANTHER" id="PTHR46161">
    <property type="entry name" value="NUCLEOSIDE DIPHOSPHATE KINASE"/>
    <property type="match status" value="1"/>
</dbReference>
<dbReference type="PRINTS" id="PR01243">
    <property type="entry name" value="NUCDPKINASE"/>
</dbReference>
<keyword evidence="6 11" id="KW-0547">Nucleotide-binding</keyword>
<keyword evidence="7 11" id="KW-0418">Kinase</keyword>
<evidence type="ECO:0000259" key="15">
    <source>
        <dbReference type="SMART" id="SM00562"/>
    </source>
</evidence>
<keyword evidence="2 11" id="KW-0963">Cytoplasm</keyword>
<keyword evidence="3 11" id="KW-0597">Phosphoprotein</keyword>
<evidence type="ECO:0000256" key="2">
    <source>
        <dbReference type="ARBA" id="ARBA00022490"/>
    </source>
</evidence>
<comment type="catalytic activity">
    <reaction evidence="11">
        <text>a ribonucleoside 5'-diphosphate + ATP = a ribonucleoside 5'-triphosphate + ADP</text>
        <dbReference type="Rhea" id="RHEA:18113"/>
        <dbReference type="ChEBI" id="CHEBI:30616"/>
        <dbReference type="ChEBI" id="CHEBI:57930"/>
        <dbReference type="ChEBI" id="CHEBI:61557"/>
        <dbReference type="ChEBI" id="CHEBI:456216"/>
        <dbReference type="EC" id="2.7.4.6"/>
    </reaction>
</comment>
<dbReference type="RefSeq" id="WP_305731165.1">
    <property type="nucleotide sequence ID" value="NZ_OW150024.1"/>
</dbReference>
<keyword evidence="4 11" id="KW-0808">Transferase</keyword>
<keyword evidence="10 11" id="KW-0546">Nucleotide metabolism</keyword>
<evidence type="ECO:0000256" key="7">
    <source>
        <dbReference type="ARBA" id="ARBA00022777"/>
    </source>
</evidence>
<feature type="binding site" evidence="11 12">
    <location>
        <position position="9"/>
    </location>
    <ligand>
        <name>ATP</name>
        <dbReference type="ChEBI" id="CHEBI:30616"/>
    </ligand>
</feature>
<feature type="domain" description="Nucleoside diphosphate kinase-like" evidence="15">
    <location>
        <begin position="1"/>
        <end position="138"/>
    </location>
</feature>
<sequence>MERTFAIIKPDAVERGLTGKILDRIEEKGFKIVGMKKIHLTRSQAEGFYYVHKERPFFNDLCSFMSRSPVVVLCLEKENAIADWRTLMGATNPANAEPGTIRKDFAKNIEENSSHGSDAPETAAFEIPYFFNSFELVG</sequence>
<dbReference type="PROSITE" id="PS00469">
    <property type="entry name" value="NDPK"/>
    <property type="match status" value="1"/>
</dbReference>
<evidence type="ECO:0000256" key="1">
    <source>
        <dbReference type="ARBA" id="ARBA00008142"/>
    </source>
</evidence>
<feature type="binding site" evidence="11 12">
    <location>
        <position position="91"/>
    </location>
    <ligand>
        <name>ATP</name>
        <dbReference type="ChEBI" id="CHEBI:30616"/>
    </ligand>
</feature>
<dbReference type="SMART" id="SM00562">
    <property type="entry name" value="NDK"/>
    <property type="match status" value="1"/>
</dbReference>
<evidence type="ECO:0000256" key="5">
    <source>
        <dbReference type="ARBA" id="ARBA00022723"/>
    </source>
</evidence>
<comment type="function">
    <text evidence="11">Major role in the synthesis of nucleoside triphosphates other than ATP. The ATP gamma phosphate is transferred to the NDP beta phosphate via a ping-pong mechanism, using a phosphorylated active-site intermediate.</text>
</comment>
<dbReference type="HAMAP" id="MF_00451">
    <property type="entry name" value="NDP_kinase"/>
    <property type="match status" value="1"/>
</dbReference>
<keyword evidence="8 11" id="KW-0067">ATP-binding</keyword>
<feature type="binding site" evidence="11 12">
    <location>
        <position position="57"/>
    </location>
    <ligand>
        <name>ATP</name>
        <dbReference type="ChEBI" id="CHEBI:30616"/>
    </ligand>
</feature>
<evidence type="ECO:0000256" key="8">
    <source>
        <dbReference type="ARBA" id="ARBA00022840"/>
    </source>
</evidence>
<dbReference type="Proteomes" id="UP001295463">
    <property type="component" value="Chromosome"/>
</dbReference>
<evidence type="ECO:0000256" key="12">
    <source>
        <dbReference type="PROSITE-ProRule" id="PRU00706"/>
    </source>
</evidence>
<organism evidence="16 17">
    <name type="scientific">Trichlorobacter ammonificans</name>
    <dbReference type="NCBI Taxonomy" id="2916410"/>
    <lineage>
        <taxon>Bacteria</taxon>
        <taxon>Pseudomonadati</taxon>
        <taxon>Thermodesulfobacteriota</taxon>
        <taxon>Desulfuromonadia</taxon>
        <taxon>Geobacterales</taxon>
        <taxon>Geobacteraceae</taxon>
        <taxon>Trichlorobacter</taxon>
    </lineage>
</organism>
<accession>A0ABM9D6Z2</accession>
<dbReference type="EC" id="2.7.4.6" evidence="11 14"/>
<feature type="binding site" evidence="11 12">
    <location>
        <position position="85"/>
    </location>
    <ligand>
        <name>ATP</name>
        <dbReference type="ChEBI" id="CHEBI:30616"/>
    </ligand>
</feature>
<protein>
    <recommendedName>
        <fullName evidence="11 14">Nucleoside diphosphate kinase</fullName>
        <shortName evidence="11">NDK</shortName>
        <shortName evidence="11">NDP kinase</shortName>
        <ecNumber evidence="11 14">2.7.4.6</ecNumber>
    </recommendedName>
    <alternativeName>
        <fullName evidence="11">Nucleoside-2-P kinase</fullName>
    </alternativeName>
</protein>
<evidence type="ECO:0000256" key="4">
    <source>
        <dbReference type="ARBA" id="ARBA00022679"/>
    </source>
</evidence>
<dbReference type="CDD" id="cd04413">
    <property type="entry name" value="NDPk_I"/>
    <property type="match status" value="1"/>
</dbReference>
<comment type="catalytic activity">
    <reaction evidence="11 14">
        <text>a 2'-deoxyribonucleoside 5'-diphosphate + ATP = a 2'-deoxyribonucleoside 5'-triphosphate + ADP</text>
        <dbReference type="Rhea" id="RHEA:44640"/>
        <dbReference type="ChEBI" id="CHEBI:30616"/>
        <dbReference type="ChEBI" id="CHEBI:61560"/>
        <dbReference type="ChEBI" id="CHEBI:73316"/>
        <dbReference type="ChEBI" id="CHEBI:456216"/>
        <dbReference type="EC" id="2.7.4.6"/>
    </reaction>
</comment>
<feature type="binding site" evidence="11 12">
    <location>
        <position position="102"/>
    </location>
    <ligand>
        <name>ATP</name>
        <dbReference type="ChEBI" id="CHEBI:30616"/>
    </ligand>
</feature>
<dbReference type="InterPro" id="IPR001564">
    <property type="entry name" value="Nucleoside_diP_kinase"/>
</dbReference>
<comment type="subcellular location">
    <subcellularLocation>
        <location evidence="11">Cytoplasm</location>
    </subcellularLocation>
</comment>
<dbReference type="SUPFAM" id="SSF54919">
    <property type="entry name" value="Nucleoside diphosphate kinase, NDK"/>
    <property type="match status" value="1"/>
</dbReference>
<name>A0ABM9D6Z2_9BACT</name>
<evidence type="ECO:0000313" key="17">
    <source>
        <dbReference type="Proteomes" id="UP001295463"/>
    </source>
</evidence>
<gene>
    <name evidence="11 16" type="primary">ndk</name>
    <name evidence="16" type="ORF">GEAMG1_0392</name>
</gene>
<evidence type="ECO:0000256" key="14">
    <source>
        <dbReference type="RuleBase" id="RU004013"/>
    </source>
</evidence>
<dbReference type="PROSITE" id="PS51374">
    <property type="entry name" value="NDPK_LIKE"/>
    <property type="match status" value="1"/>
</dbReference>
<dbReference type="GO" id="GO:0004550">
    <property type="term" value="F:nucleoside diphosphate kinase activity"/>
    <property type="evidence" value="ECO:0007669"/>
    <property type="project" value="UniProtKB-EC"/>
</dbReference>
<dbReference type="Pfam" id="PF00334">
    <property type="entry name" value="NDK"/>
    <property type="match status" value="1"/>
</dbReference>
<feature type="binding site" evidence="11 12">
    <location>
        <position position="112"/>
    </location>
    <ligand>
        <name>ATP</name>
        <dbReference type="ChEBI" id="CHEBI:30616"/>
    </ligand>
</feature>
<dbReference type="NCBIfam" id="NF001908">
    <property type="entry name" value="PRK00668.1"/>
    <property type="match status" value="1"/>
</dbReference>
<comment type="cofactor">
    <cofactor evidence="11">
        <name>Mg(2+)</name>
        <dbReference type="ChEBI" id="CHEBI:18420"/>
    </cofactor>
</comment>
<keyword evidence="9 11" id="KW-0460">Magnesium</keyword>
<dbReference type="PANTHER" id="PTHR46161:SF3">
    <property type="entry name" value="NUCLEOSIDE DIPHOSPHATE KINASE DDB_G0292928-RELATED"/>
    <property type="match status" value="1"/>
</dbReference>
<evidence type="ECO:0000256" key="11">
    <source>
        <dbReference type="HAMAP-Rule" id="MF_00451"/>
    </source>
</evidence>
<dbReference type="InterPro" id="IPR036850">
    <property type="entry name" value="NDK-like_dom_sf"/>
</dbReference>
<evidence type="ECO:0000256" key="6">
    <source>
        <dbReference type="ARBA" id="ARBA00022741"/>
    </source>
</evidence>
<dbReference type="InterPro" id="IPR023005">
    <property type="entry name" value="Nucleoside_diP_kinase_AS"/>
</dbReference>
<evidence type="ECO:0000313" key="16">
    <source>
        <dbReference type="EMBL" id="CAH2030214.1"/>
    </source>
</evidence>
<evidence type="ECO:0000256" key="9">
    <source>
        <dbReference type="ARBA" id="ARBA00022842"/>
    </source>
</evidence>
<feature type="active site" description="Pros-phosphohistidine intermediate" evidence="11 12">
    <location>
        <position position="115"/>
    </location>
</feature>
<keyword evidence="5 11" id="KW-0479">Metal-binding</keyword>
<dbReference type="InterPro" id="IPR034907">
    <property type="entry name" value="NDK-like_dom"/>
</dbReference>
<comment type="subunit">
    <text evidence="11">Homotetramer.</text>
</comment>
<comment type="similarity">
    <text evidence="1 11 12 13">Belongs to the NDK family.</text>
</comment>
<evidence type="ECO:0000256" key="13">
    <source>
        <dbReference type="RuleBase" id="RU004011"/>
    </source>
</evidence>
<dbReference type="Gene3D" id="3.30.70.141">
    <property type="entry name" value="Nucleoside diphosphate kinase-like domain"/>
    <property type="match status" value="1"/>
</dbReference>
<evidence type="ECO:0000256" key="10">
    <source>
        <dbReference type="ARBA" id="ARBA00023080"/>
    </source>
</evidence>